<feature type="domain" description="Retrotransposon gag" evidence="2">
    <location>
        <begin position="117"/>
        <end position="174"/>
    </location>
</feature>
<sequence>MAVPCGFKRTSAAVGAEHPASPAVVPSAAEGVAAAAELVAAVPVTAVPAGSGTSNPDSVAIEADRERAFAALVMFKKFSLPTFDGKKVEPTMVESWIDTMETLFEDINTLEKDKVYLATHCLDKAAKMWWKRVKRDRPSDLPPILWEEFKRAMFANYFPDTVKRKLQEKFLKLSVTPWDTAEARPARAQTRHTSKTYKASKIKR</sequence>
<evidence type="ECO:0000259" key="2">
    <source>
        <dbReference type="Pfam" id="PF03732"/>
    </source>
</evidence>
<dbReference type="InterPro" id="IPR005162">
    <property type="entry name" value="Retrotrans_gag_dom"/>
</dbReference>
<proteinExistence type="predicted"/>
<reference evidence="3" key="1">
    <citation type="submission" date="2020-07" db="EMBL/GenBank/DDBJ databases">
        <authorList>
            <person name="Lin J."/>
        </authorList>
    </citation>
    <scope>NUCLEOTIDE SEQUENCE</scope>
</reference>
<gene>
    <name evidence="3" type="ORF">CB5_LOCUS10684</name>
</gene>
<evidence type="ECO:0000256" key="1">
    <source>
        <dbReference type="SAM" id="MobiDB-lite"/>
    </source>
</evidence>
<dbReference type="AlphaFoldDB" id="A0A6V7P9J1"/>
<dbReference type="EMBL" id="LR862146">
    <property type="protein sequence ID" value="CAD1827473.1"/>
    <property type="molecule type" value="Genomic_DNA"/>
</dbReference>
<evidence type="ECO:0000313" key="3">
    <source>
        <dbReference type="EMBL" id="CAD1827473.1"/>
    </source>
</evidence>
<dbReference type="Pfam" id="PF03732">
    <property type="entry name" value="Retrotrans_gag"/>
    <property type="match status" value="1"/>
</dbReference>
<protein>
    <recommendedName>
        <fullName evidence="2">Retrotransposon gag domain-containing protein</fullName>
    </recommendedName>
</protein>
<feature type="region of interest" description="Disordered" evidence="1">
    <location>
        <begin position="182"/>
        <end position="204"/>
    </location>
</feature>
<name>A0A6V7P9J1_ANACO</name>
<feature type="compositionally biased region" description="Basic residues" evidence="1">
    <location>
        <begin position="189"/>
        <end position="204"/>
    </location>
</feature>
<accession>A0A6V7P9J1</accession>
<organism evidence="3">
    <name type="scientific">Ananas comosus var. bracteatus</name>
    <name type="common">red pineapple</name>
    <dbReference type="NCBI Taxonomy" id="296719"/>
    <lineage>
        <taxon>Eukaryota</taxon>
        <taxon>Viridiplantae</taxon>
        <taxon>Streptophyta</taxon>
        <taxon>Embryophyta</taxon>
        <taxon>Tracheophyta</taxon>
        <taxon>Spermatophyta</taxon>
        <taxon>Magnoliopsida</taxon>
        <taxon>Liliopsida</taxon>
        <taxon>Poales</taxon>
        <taxon>Bromeliaceae</taxon>
        <taxon>Bromelioideae</taxon>
        <taxon>Ananas</taxon>
    </lineage>
</organism>